<keyword evidence="5 6" id="KW-0472">Membrane</keyword>
<dbReference type="Proteomes" id="UP000242616">
    <property type="component" value="Unassembled WGS sequence"/>
</dbReference>
<evidence type="ECO:0000259" key="7">
    <source>
        <dbReference type="Pfam" id="PF03772"/>
    </source>
</evidence>
<reference evidence="8 9" key="1">
    <citation type="submission" date="2015-06" db="EMBL/GenBank/DDBJ databases">
        <title>Genome sequencing of Thermotogales isolates from hydrothermal vents.</title>
        <authorList>
            <person name="Haverkamp T.H."/>
            <person name="Kublanov I.V."/>
            <person name="Nesbo C.L."/>
        </authorList>
    </citation>
    <scope>NUCLEOTIDE SEQUENCE [LARGE SCALE GENOMIC DNA]</scope>
    <source>
        <strain evidence="9">ik275mar</strain>
    </source>
</reference>
<evidence type="ECO:0000256" key="2">
    <source>
        <dbReference type="ARBA" id="ARBA00022475"/>
    </source>
</evidence>
<evidence type="ECO:0000256" key="3">
    <source>
        <dbReference type="ARBA" id="ARBA00022692"/>
    </source>
</evidence>
<dbReference type="Pfam" id="PF03772">
    <property type="entry name" value="Competence"/>
    <property type="match status" value="1"/>
</dbReference>
<keyword evidence="3 6" id="KW-0812">Transmembrane</keyword>
<dbReference type="PANTHER" id="PTHR30619">
    <property type="entry name" value="DNA INTERNALIZATION/COMPETENCE PROTEIN COMEC/REC2"/>
    <property type="match status" value="1"/>
</dbReference>
<evidence type="ECO:0000256" key="6">
    <source>
        <dbReference type="SAM" id="Phobius"/>
    </source>
</evidence>
<evidence type="ECO:0000313" key="9">
    <source>
        <dbReference type="Proteomes" id="UP000242616"/>
    </source>
</evidence>
<sequence>MFLILFFVGLIGALLAPIFSVPKLFLFIPFLFWKNKKIFFILFVFLIINFYGGLKVFGTFEYVGRVIQTNDNYSLVFGKIFFENKWISLRMLVGINEELPLGDIVYYYGDMEVDNFSYPKVKLDKNRVISSPYFSIFRNIYMISENFRKKLLKFSEIYYGLFGGKVKRDYIKKSGMYHFFSISGMHISIIYAFFLFLFSKFELKEYLSLAFSFLFLIATGINLPALRAFLLIFFSTIFEGKMFNKIDILCVIGLLFLFIEPALAFSLSFYMSFFSTFGILFVENKYLKMVSAFLGSAPFLALFTNINLFSIIGTFILVIPFQILLFVLLIAFVFELFSLSIISEFLLKLFLSLTNIIESTLKIFATFPKVPGGIYTYLLFELFFFVFLLHFGHIPYILKSKSSN</sequence>
<keyword evidence="4 6" id="KW-1133">Transmembrane helix</keyword>
<feature type="transmembrane region" description="Helical" evidence="6">
    <location>
        <begin position="323"/>
        <end position="342"/>
    </location>
</feature>
<dbReference type="InterPro" id="IPR052159">
    <property type="entry name" value="Competence_DNA_uptake"/>
</dbReference>
<name>A0ABX3IHV3_9BACT</name>
<feature type="transmembrane region" description="Helical" evidence="6">
    <location>
        <begin position="374"/>
        <end position="398"/>
    </location>
</feature>
<dbReference type="EMBL" id="LBFC01000022">
    <property type="protein sequence ID" value="ONN26752.1"/>
    <property type="molecule type" value="Genomic_DNA"/>
</dbReference>
<evidence type="ECO:0000313" key="8">
    <source>
        <dbReference type="EMBL" id="ONN26752.1"/>
    </source>
</evidence>
<feature type="transmembrane region" description="Helical" evidence="6">
    <location>
        <begin position="210"/>
        <end position="234"/>
    </location>
</feature>
<feature type="transmembrane region" description="Helical" evidence="6">
    <location>
        <begin position="39"/>
        <end position="58"/>
    </location>
</feature>
<evidence type="ECO:0000256" key="4">
    <source>
        <dbReference type="ARBA" id="ARBA00022989"/>
    </source>
</evidence>
<feature type="transmembrane region" description="Helical" evidence="6">
    <location>
        <begin position="299"/>
        <end position="317"/>
    </location>
</feature>
<accession>A0ABX3IHV3</accession>
<keyword evidence="9" id="KW-1185">Reference proteome</keyword>
<feature type="domain" description="ComEC/Rec2-related protein" evidence="7">
    <location>
        <begin position="170"/>
        <end position="390"/>
    </location>
</feature>
<dbReference type="PANTHER" id="PTHR30619:SF1">
    <property type="entry name" value="RECOMBINATION PROTEIN 2"/>
    <property type="match status" value="1"/>
</dbReference>
<dbReference type="RefSeq" id="WP_077198628.1">
    <property type="nucleotide sequence ID" value="NZ_LBFC01000022.1"/>
</dbReference>
<protein>
    <submittedName>
        <fullName evidence="8">Competence protein ComEC</fullName>
    </submittedName>
</protein>
<keyword evidence="2" id="KW-1003">Cell membrane</keyword>
<proteinExistence type="predicted"/>
<dbReference type="InterPro" id="IPR004477">
    <property type="entry name" value="ComEC_N"/>
</dbReference>
<evidence type="ECO:0000256" key="1">
    <source>
        <dbReference type="ARBA" id="ARBA00004651"/>
    </source>
</evidence>
<feature type="transmembrane region" description="Helical" evidence="6">
    <location>
        <begin position="246"/>
        <end position="263"/>
    </location>
</feature>
<evidence type="ECO:0000256" key="5">
    <source>
        <dbReference type="ARBA" id="ARBA00023136"/>
    </source>
</evidence>
<gene>
    <name evidence="8" type="ORF">XJ44_07740</name>
</gene>
<comment type="caution">
    <text evidence="8">The sequence shown here is derived from an EMBL/GenBank/DDBJ whole genome shotgun (WGS) entry which is preliminary data.</text>
</comment>
<feature type="transmembrane region" description="Helical" evidence="6">
    <location>
        <begin position="177"/>
        <end position="198"/>
    </location>
</feature>
<comment type="subcellular location">
    <subcellularLocation>
        <location evidence="1">Cell membrane</location>
        <topology evidence="1">Multi-pass membrane protein</topology>
    </subcellularLocation>
</comment>
<organism evidence="8 9">
    <name type="scientific">Thermosipho affectus</name>
    <dbReference type="NCBI Taxonomy" id="660294"/>
    <lineage>
        <taxon>Bacteria</taxon>
        <taxon>Thermotogati</taxon>
        <taxon>Thermotogota</taxon>
        <taxon>Thermotogae</taxon>
        <taxon>Thermotogales</taxon>
        <taxon>Fervidobacteriaceae</taxon>
        <taxon>Thermosipho</taxon>
    </lineage>
</organism>